<dbReference type="PANTHER" id="PTHR10744">
    <property type="entry name" value="40S RIBOSOMAL PROTEIN S11 FAMILY MEMBER"/>
    <property type="match status" value="1"/>
</dbReference>
<dbReference type="InParanoid" id="L7JZQ7"/>
<keyword evidence="6" id="KW-1185">Reference proteome</keyword>
<evidence type="ECO:0000256" key="1">
    <source>
        <dbReference type="ARBA" id="ARBA00010254"/>
    </source>
</evidence>
<dbReference type="HOGENOM" id="CLU_1220435_0_0_1"/>
<keyword evidence="2 5" id="KW-0689">Ribosomal protein</keyword>
<comment type="similarity">
    <text evidence="1">Belongs to the universal ribosomal protein uS17 family.</text>
</comment>
<dbReference type="AlphaFoldDB" id="L7JZQ7"/>
<accession>L7JZQ7</accession>
<dbReference type="VEuPathDB" id="MicrosporidiaDB:THOM_0229"/>
<dbReference type="EMBL" id="JH993814">
    <property type="protein sequence ID" value="ELQ76790.1"/>
    <property type="molecule type" value="Genomic_DNA"/>
</dbReference>
<evidence type="ECO:0000256" key="2">
    <source>
        <dbReference type="ARBA" id="ARBA00022980"/>
    </source>
</evidence>
<dbReference type="Pfam" id="PF00366">
    <property type="entry name" value="Ribosomal_S17"/>
    <property type="match status" value="1"/>
</dbReference>
<dbReference type="SUPFAM" id="SSF50249">
    <property type="entry name" value="Nucleic acid-binding proteins"/>
    <property type="match status" value="1"/>
</dbReference>
<sequence>MNIFMNIVMNIVINIVMNIVINIFTNIVINIVMNIFMNIFIISTHTFHFLWTLQNAQFAKVKIFKNFCMPFSMVETLTKFKIYPQQPQIYNNPKNEEKKRYYRQVGYGITVPETAINGTYIDKNCPFTGSVRLYGKFIKAEVLKMKQVRTIICIKKYFFYVKKYKRYERRQKKFAVHFPPCFEGLVNVGDIVNCALVRPLSKTKRFVVVGVENKIVPEKKYKTLEDL</sequence>
<dbReference type="OrthoDB" id="10254436at2759"/>
<dbReference type="STRING" id="72359.L7JZQ7"/>
<keyword evidence="3" id="KW-0687">Ribonucleoprotein</keyword>
<proteinExistence type="inferred from homology"/>
<name>L7JZQ7_TRAHO</name>
<dbReference type="PANTHER" id="PTHR10744:SF9">
    <property type="entry name" value="40S RIBOSOMAL PROTEIN S11-RELATED"/>
    <property type="match status" value="1"/>
</dbReference>
<protein>
    <submittedName>
        <fullName evidence="5">40S ribosomal protein S11</fullName>
    </submittedName>
</protein>
<dbReference type="FunCoup" id="L7JZQ7">
    <property type="interactions" value="173"/>
</dbReference>
<dbReference type="Proteomes" id="UP000011185">
    <property type="component" value="Unassembled WGS sequence"/>
</dbReference>
<dbReference type="GO" id="GO:0006412">
    <property type="term" value="P:translation"/>
    <property type="evidence" value="ECO:0007669"/>
    <property type="project" value="InterPro"/>
</dbReference>
<dbReference type="InterPro" id="IPR032440">
    <property type="entry name" value="Ribosomal_uS17_N"/>
</dbReference>
<evidence type="ECO:0000259" key="4">
    <source>
        <dbReference type="Pfam" id="PF16205"/>
    </source>
</evidence>
<feature type="domain" description="Small ribosomal subunit protein uS17 N-terminal" evidence="4">
    <location>
        <begin position="81"/>
        <end position="136"/>
    </location>
</feature>
<dbReference type="Gene3D" id="2.40.50.1000">
    <property type="match status" value="1"/>
</dbReference>
<dbReference type="InterPro" id="IPR012340">
    <property type="entry name" value="NA-bd_OB-fold"/>
</dbReference>
<dbReference type="PRINTS" id="PR00973">
    <property type="entry name" value="RIBOSOMALS17"/>
</dbReference>
<dbReference type="GO" id="GO:0003735">
    <property type="term" value="F:structural constituent of ribosome"/>
    <property type="evidence" value="ECO:0007669"/>
    <property type="project" value="InterPro"/>
</dbReference>
<evidence type="ECO:0000313" key="5">
    <source>
        <dbReference type="EMBL" id="ELQ76790.1"/>
    </source>
</evidence>
<dbReference type="CDD" id="cd00364">
    <property type="entry name" value="Ribosomal_uS17"/>
    <property type="match status" value="1"/>
</dbReference>
<organism evidence="5 6">
    <name type="scientific">Trachipleistophora hominis</name>
    <name type="common">Microsporidian parasite</name>
    <dbReference type="NCBI Taxonomy" id="72359"/>
    <lineage>
        <taxon>Eukaryota</taxon>
        <taxon>Fungi</taxon>
        <taxon>Fungi incertae sedis</taxon>
        <taxon>Microsporidia</taxon>
        <taxon>Pleistophoridae</taxon>
        <taxon>Trachipleistophora</taxon>
    </lineage>
</organism>
<gene>
    <name evidence="5" type="ORF">THOM_0229</name>
</gene>
<dbReference type="GO" id="GO:0022627">
    <property type="term" value="C:cytosolic small ribosomal subunit"/>
    <property type="evidence" value="ECO:0007669"/>
    <property type="project" value="TreeGrafter"/>
</dbReference>
<reference evidence="5 6" key="1">
    <citation type="journal article" date="2012" name="PLoS Pathog.">
        <title>The genome of the obligate intracellular parasite Trachipleistophora hominis: new insights into microsporidian genome dynamics and reductive evolution.</title>
        <authorList>
            <person name="Heinz E."/>
            <person name="Williams T.A."/>
            <person name="Nakjang S."/>
            <person name="Noel C.J."/>
            <person name="Swan D.C."/>
            <person name="Goldberg A.V."/>
            <person name="Harris S.R."/>
            <person name="Weinmaier T."/>
            <person name="Markert S."/>
            <person name="Becher D."/>
            <person name="Bernhardt J."/>
            <person name="Dagan T."/>
            <person name="Hacker C."/>
            <person name="Lucocq J.M."/>
            <person name="Schweder T."/>
            <person name="Rattei T."/>
            <person name="Hall N."/>
            <person name="Hirt R.P."/>
            <person name="Embley T.M."/>
        </authorList>
    </citation>
    <scope>NUCLEOTIDE SEQUENCE [LARGE SCALE GENOMIC DNA]</scope>
</reference>
<dbReference type="InterPro" id="IPR000266">
    <property type="entry name" value="Ribosomal_uS17"/>
</dbReference>
<evidence type="ECO:0000256" key="3">
    <source>
        <dbReference type="ARBA" id="ARBA00023274"/>
    </source>
</evidence>
<evidence type="ECO:0000313" key="6">
    <source>
        <dbReference type="Proteomes" id="UP000011185"/>
    </source>
</evidence>
<dbReference type="Pfam" id="PF16205">
    <property type="entry name" value="Ribosomal_S17_N"/>
    <property type="match status" value="1"/>
</dbReference>